<evidence type="ECO:0000313" key="3">
    <source>
        <dbReference type="Proteomes" id="UP000479710"/>
    </source>
</evidence>
<comment type="caution">
    <text evidence="2">The sequence shown here is derived from an EMBL/GenBank/DDBJ whole genome shotgun (WGS) entry which is preliminary data.</text>
</comment>
<organism evidence="2 3">
    <name type="scientific">Oryza meyeriana var. granulata</name>
    <dbReference type="NCBI Taxonomy" id="110450"/>
    <lineage>
        <taxon>Eukaryota</taxon>
        <taxon>Viridiplantae</taxon>
        <taxon>Streptophyta</taxon>
        <taxon>Embryophyta</taxon>
        <taxon>Tracheophyta</taxon>
        <taxon>Spermatophyta</taxon>
        <taxon>Magnoliopsida</taxon>
        <taxon>Liliopsida</taxon>
        <taxon>Poales</taxon>
        <taxon>Poaceae</taxon>
        <taxon>BOP clade</taxon>
        <taxon>Oryzoideae</taxon>
        <taxon>Oryzeae</taxon>
        <taxon>Oryzinae</taxon>
        <taxon>Oryza</taxon>
        <taxon>Oryza meyeriana</taxon>
    </lineage>
</organism>
<feature type="region of interest" description="Disordered" evidence="1">
    <location>
        <begin position="1"/>
        <end position="46"/>
    </location>
</feature>
<keyword evidence="3" id="KW-1185">Reference proteome</keyword>
<evidence type="ECO:0000256" key="1">
    <source>
        <dbReference type="SAM" id="MobiDB-lite"/>
    </source>
</evidence>
<name>A0A6G1DFK2_9ORYZ</name>
<evidence type="ECO:0000313" key="2">
    <source>
        <dbReference type="EMBL" id="KAF0911179.1"/>
    </source>
</evidence>
<feature type="compositionally biased region" description="Low complexity" evidence="1">
    <location>
        <begin position="12"/>
        <end position="46"/>
    </location>
</feature>
<dbReference type="EMBL" id="SPHZ02000006">
    <property type="protein sequence ID" value="KAF0911179.1"/>
    <property type="molecule type" value="Genomic_DNA"/>
</dbReference>
<proteinExistence type="predicted"/>
<protein>
    <submittedName>
        <fullName evidence="2">Uncharacterized protein</fullName>
    </submittedName>
</protein>
<dbReference type="Proteomes" id="UP000479710">
    <property type="component" value="Unassembled WGS sequence"/>
</dbReference>
<reference evidence="2 3" key="1">
    <citation type="submission" date="2019-11" db="EMBL/GenBank/DDBJ databases">
        <title>Whole genome sequence of Oryza granulata.</title>
        <authorList>
            <person name="Li W."/>
        </authorList>
    </citation>
    <scope>NUCLEOTIDE SEQUENCE [LARGE SCALE GENOMIC DNA]</scope>
    <source>
        <strain evidence="3">cv. Menghai</strain>
        <tissue evidence="2">Leaf</tissue>
    </source>
</reference>
<dbReference type="AlphaFoldDB" id="A0A6G1DFK2"/>
<sequence>MQDQLDSGLLDGAGSPMASAPSRSRSPSMTRGAASSSRLSPSPPRSSSIVVYGVLQSLLVDGLRSQDQPPSPTADGPCARMHEHVDHTTMASRSRWRQRRIAHPPVAKGGSYDHDRVHAEGLRVQKFPADNVGEVEAVIGADVEERVVVALAEGEEEPIAVVSAKVARIYWDRQVASWVAQPGRAHEKEGPPALRGGRERAPLRRKLLLRDGRALGVADLAHAALVDEVCVAIVDEVEYVVHRRGEEIECNGDGAVLRGDWFGFSASRRGGGRG</sequence>
<accession>A0A6G1DFK2</accession>
<gene>
    <name evidence="2" type="ORF">E2562_007957</name>
</gene>